<evidence type="ECO:0000313" key="5">
    <source>
        <dbReference type="Proteomes" id="UP000054693"/>
    </source>
</evidence>
<dbReference type="STRING" id="40335.Ltuc_2659"/>
<evidence type="ECO:0000259" key="2">
    <source>
        <dbReference type="Pfam" id="PF01458"/>
    </source>
</evidence>
<sequence>MMSEILDFYQQQAKAGLSSLPWLARLQTKALMDLNRHGFPTRHDEDWKYTRVEALLNQPFMLSHAVDNLKESAATAYKDKVNSDLPITQRILIRNGVIEGVEQLAKTVPKGVLVLPLSIALTQYPEVLKPYLGSVLKQEHGFHYLNTAMIHCGVLIYIPSGVVLEEPIALTHMQTQTNQAVYLRHLIVAEENSQAAIIEDYQGLADCCYLTNTVTEIVVGPGAKLTHYKLQRESKSAFHIGHLSVKQLEGSEFANHSLSLGGQWVRSDISLYMQEEKAHSLMNGIYAPAEGQHVDHHTTVQHLVPSCSSEQDYKGILTGHSRAVFNGKVFVAKNAQHTDAKQQNKNLLLSANAEVDTKPQLEIFADDVLCSHGATVGQLDEEALFYLATRGIGRLEASHYLIHAFASDNLRLIPHRQLADYMGHLLTQQLG</sequence>
<protein>
    <submittedName>
        <fullName evidence="4">Component of SufBCD complex</fullName>
    </submittedName>
</protein>
<feature type="domain" description="SUF system FeS cluster assembly SufBD N-terminal" evidence="3">
    <location>
        <begin position="6"/>
        <end position="169"/>
    </location>
</feature>
<dbReference type="PATRIC" id="fig|40335.7.peg.2841"/>
<dbReference type="AlphaFoldDB" id="A0A0W0ZQG4"/>
<dbReference type="InterPro" id="IPR055346">
    <property type="entry name" value="Fe-S_cluster_assembly_SufBD"/>
</dbReference>
<dbReference type="InterPro" id="IPR037284">
    <property type="entry name" value="SUF_FeS_clus_asmbl_SufBD_sf"/>
</dbReference>
<evidence type="ECO:0000259" key="3">
    <source>
        <dbReference type="Pfam" id="PF19295"/>
    </source>
</evidence>
<reference evidence="4 5" key="1">
    <citation type="submission" date="2015-11" db="EMBL/GenBank/DDBJ databases">
        <title>Genomic analysis of 38 Legionella species identifies large and diverse effector repertoires.</title>
        <authorList>
            <person name="Burstein D."/>
            <person name="Amaro F."/>
            <person name="Zusman T."/>
            <person name="Lifshitz Z."/>
            <person name="Cohen O."/>
            <person name="Gilbert J.A."/>
            <person name="Pupko T."/>
            <person name="Shuman H.A."/>
            <person name="Segal G."/>
        </authorList>
    </citation>
    <scope>NUCLEOTIDE SEQUENCE [LARGE SCALE GENOMIC DNA]</scope>
    <source>
        <strain evidence="4 5">ATCC 49180</strain>
    </source>
</reference>
<comment type="similarity">
    <text evidence="1">Belongs to the iron-sulfur cluster assembly SufBD family.</text>
</comment>
<dbReference type="SUPFAM" id="SSF101960">
    <property type="entry name" value="Stabilizer of iron transporter SufD"/>
    <property type="match status" value="1"/>
</dbReference>
<evidence type="ECO:0000256" key="1">
    <source>
        <dbReference type="ARBA" id="ARBA00043967"/>
    </source>
</evidence>
<organism evidence="4 5">
    <name type="scientific">Legionella tucsonensis</name>
    <dbReference type="NCBI Taxonomy" id="40335"/>
    <lineage>
        <taxon>Bacteria</taxon>
        <taxon>Pseudomonadati</taxon>
        <taxon>Pseudomonadota</taxon>
        <taxon>Gammaproteobacteria</taxon>
        <taxon>Legionellales</taxon>
        <taxon>Legionellaceae</taxon>
        <taxon>Legionella</taxon>
    </lineage>
</organism>
<dbReference type="Proteomes" id="UP000054693">
    <property type="component" value="Unassembled WGS sequence"/>
</dbReference>
<keyword evidence="5" id="KW-1185">Reference proteome</keyword>
<dbReference type="Pfam" id="PF01458">
    <property type="entry name" value="SUFBD_core"/>
    <property type="match status" value="1"/>
</dbReference>
<gene>
    <name evidence="4" type="primary">sufD</name>
    <name evidence="4" type="ORF">Ltuc_2659</name>
</gene>
<dbReference type="GO" id="GO:0016226">
    <property type="term" value="P:iron-sulfur cluster assembly"/>
    <property type="evidence" value="ECO:0007669"/>
    <property type="project" value="InterPro"/>
</dbReference>
<accession>A0A0W0ZQG4</accession>
<dbReference type="Pfam" id="PF19295">
    <property type="entry name" value="SufBD_N"/>
    <property type="match status" value="1"/>
</dbReference>
<comment type="caution">
    <text evidence="4">The sequence shown here is derived from an EMBL/GenBank/DDBJ whole genome shotgun (WGS) entry which is preliminary data.</text>
</comment>
<dbReference type="EMBL" id="LNZA01000008">
    <property type="protein sequence ID" value="KTD71300.1"/>
    <property type="molecule type" value="Genomic_DNA"/>
</dbReference>
<feature type="domain" description="SUF system FeS cluster assembly SufBD core" evidence="2">
    <location>
        <begin position="174"/>
        <end position="405"/>
    </location>
</feature>
<evidence type="ECO:0000313" key="4">
    <source>
        <dbReference type="EMBL" id="KTD71300.1"/>
    </source>
</evidence>
<dbReference type="NCBIfam" id="TIGR01981">
    <property type="entry name" value="sufD"/>
    <property type="match status" value="1"/>
</dbReference>
<dbReference type="InterPro" id="IPR045595">
    <property type="entry name" value="SufBD_N"/>
</dbReference>
<dbReference type="PANTHER" id="PTHR43575">
    <property type="entry name" value="PROTEIN ABCI7, CHLOROPLASTIC"/>
    <property type="match status" value="1"/>
</dbReference>
<proteinExistence type="inferred from homology"/>
<dbReference type="PANTHER" id="PTHR43575:SF1">
    <property type="entry name" value="PROTEIN ABCI7, CHLOROPLASTIC"/>
    <property type="match status" value="1"/>
</dbReference>
<dbReference type="InterPro" id="IPR000825">
    <property type="entry name" value="SUF_FeS_clus_asmbl_SufBD_core"/>
</dbReference>
<dbReference type="InterPro" id="IPR011542">
    <property type="entry name" value="SUF_FeS_clus_asmbl_SufD"/>
</dbReference>
<name>A0A0W0ZQG4_9GAMM</name>